<dbReference type="InterPro" id="IPR021074">
    <property type="entry name" value="Formate_DH_dsu"/>
</dbReference>
<accession>A0ABS9D341</accession>
<evidence type="ECO:0000313" key="1">
    <source>
        <dbReference type="EMBL" id="MCF2947301.1"/>
    </source>
</evidence>
<name>A0ABS9D341_9ALTE</name>
<organism evidence="1 2">
    <name type="scientific">Paraglaciecola algarum</name>
    <dbReference type="NCBI Taxonomy" id="3050085"/>
    <lineage>
        <taxon>Bacteria</taxon>
        <taxon>Pseudomonadati</taxon>
        <taxon>Pseudomonadota</taxon>
        <taxon>Gammaproteobacteria</taxon>
        <taxon>Alteromonadales</taxon>
        <taxon>Alteromonadaceae</taxon>
        <taxon>Paraglaciecola</taxon>
    </lineage>
</organism>
<keyword evidence="2" id="KW-1185">Reference proteome</keyword>
<protein>
    <submittedName>
        <fullName evidence="1">Formate dehydrogenase subunit delta</fullName>
    </submittedName>
</protein>
<dbReference type="Pfam" id="PF11390">
    <property type="entry name" value="FdsD"/>
    <property type="match status" value="1"/>
</dbReference>
<reference evidence="1 2" key="1">
    <citation type="submission" date="2022-01" db="EMBL/GenBank/DDBJ databases">
        <title>Paraglaciecola sp. G1-23.</title>
        <authorList>
            <person name="Jin M.S."/>
            <person name="Han D.M."/>
            <person name="Kim H.M."/>
            <person name="Jeon C.O."/>
        </authorList>
    </citation>
    <scope>NUCLEOTIDE SEQUENCE [LARGE SCALE GENOMIC DNA]</scope>
    <source>
        <strain evidence="1 2">G1-23</strain>
    </source>
</reference>
<dbReference type="Proteomes" id="UP001521137">
    <property type="component" value="Unassembled WGS sequence"/>
</dbReference>
<gene>
    <name evidence="1" type="ORF">L0668_04220</name>
</gene>
<evidence type="ECO:0000313" key="2">
    <source>
        <dbReference type="Proteomes" id="UP001521137"/>
    </source>
</evidence>
<sequence>MANEQLKQLIKMVNQIANNNSHQTKDESVALIFNHLKKFWALSMKQQIIEYAKQDNNELTPLAQKAVIQLAVAYN</sequence>
<dbReference type="EMBL" id="JAKGAS010000002">
    <property type="protein sequence ID" value="MCF2947301.1"/>
    <property type="molecule type" value="Genomic_DNA"/>
</dbReference>
<dbReference type="RefSeq" id="WP_235310831.1">
    <property type="nucleotide sequence ID" value="NZ_JAKGAS010000002.1"/>
</dbReference>
<proteinExistence type="predicted"/>
<comment type="caution">
    <text evidence="1">The sequence shown here is derived from an EMBL/GenBank/DDBJ whole genome shotgun (WGS) entry which is preliminary data.</text>
</comment>